<keyword evidence="2" id="KW-0812">Transmembrane</keyword>
<protein>
    <submittedName>
        <fullName evidence="4">Uncharacterized protein</fullName>
    </submittedName>
</protein>
<evidence type="ECO:0000256" key="1">
    <source>
        <dbReference type="SAM" id="MobiDB-lite"/>
    </source>
</evidence>
<dbReference type="EMBL" id="JAYLVJ010000021">
    <property type="protein sequence ID" value="MEO1755923.1"/>
    <property type="molecule type" value="Genomic_DNA"/>
</dbReference>
<reference evidence="4" key="2">
    <citation type="submission" date="2016-06" db="EMBL/GenBank/DDBJ databases">
        <authorList>
            <person name="Huang P."/>
            <person name="Jiang X."/>
            <person name="Liu X."/>
        </authorList>
    </citation>
    <scope>NUCLEOTIDE SEQUENCE</scope>
    <source>
        <strain evidence="4">852011</strain>
    </source>
</reference>
<evidence type="ECO:0000313" key="3">
    <source>
        <dbReference type="EMBL" id="MEO1755923.1"/>
    </source>
</evidence>
<evidence type="ECO:0000313" key="4">
    <source>
        <dbReference type="EMBL" id="QLB62945.1"/>
    </source>
</evidence>
<dbReference type="Proteomes" id="UP001462961">
    <property type="component" value="Unassembled WGS sequence"/>
</dbReference>
<feature type="region of interest" description="Disordered" evidence="1">
    <location>
        <begin position="1"/>
        <end position="27"/>
    </location>
</feature>
<keyword evidence="2" id="KW-1133">Transmembrane helix</keyword>
<feature type="compositionally biased region" description="Polar residues" evidence="1">
    <location>
        <begin position="1"/>
        <end position="13"/>
    </location>
</feature>
<accession>A0A9Q6S1T5</accession>
<dbReference type="EMBL" id="CP015958">
    <property type="protein sequence ID" value="QLB62945.1"/>
    <property type="molecule type" value="Genomic_DNA"/>
</dbReference>
<reference evidence="4 5" key="1">
    <citation type="journal article" date="2014" name="Genome Announc.">
        <title>Draft Genome Sequence of the Haloacid-Degrading Burkholderia caribensis Strain MBA4.</title>
        <authorList>
            <person name="Pan Y."/>
            <person name="Kong K.F."/>
            <person name="Tsang J.S."/>
        </authorList>
    </citation>
    <scope>NUCLEOTIDE SEQUENCE [LARGE SCALE GENOMIC DNA]</scope>
    <source>
        <strain evidence="4 5">852011</strain>
    </source>
</reference>
<evidence type="ECO:0000313" key="6">
    <source>
        <dbReference type="Proteomes" id="UP001462961"/>
    </source>
</evidence>
<keyword evidence="6" id="KW-1185">Reference proteome</keyword>
<name>A0A9Q6S1T5_9BURK</name>
<gene>
    <name evidence="4" type="ORF">A9O66_11465</name>
    <name evidence="3" type="ORF">VOI32_18515</name>
</gene>
<sequence>MKNSNATDLNLTLPNPVDPSHAADSGPDNLKFGEARLPLAPYLFVSITGGPEWALNKARLHAFLKSIVGANDAVDEDVSEWPIFAQNQNLMAGNSPFTNPTNWFRGSHRWITATWISNWEVHLHFGFSNVSGSALSHLELAKASKHWLPKLARKAKSWWRVPTVAGEAMIATYETGIQIVPRQPFLKTLLGKDSVTTAAAVCVPCVGYLIKNYHPDDSFGTLGIDAICMLALIIVTTSLIAAFRHFFALPRFSWSVALLQD</sequence>
<proteinExistence type="predicted"/>
<keyword evidence="2" id="KW-0472">Membrane</keyword>
<dbReference type="Proteomes" id="UP000509548">
    <property type="component" value="Chromosome 1"/>
</dbReference>
<feature type="transmembrane region" description="Helical" evidence="2">
    <location>
        <begin position="222"/>
        <end position="243"/>
    </location>
</feature>
<evidence type="ECO:0000313" key="5">
    <source>
        <dbReference type="Proteomes" id="UP000509548"/>
    </source>
</evidence>
<organism evidence="4 5">
    <name type="scientific">Paraburkholderia caribensis</name>
    <dbReference type="NCBI Taxonomy" id="75105"/>
    <lineage>
        <taxon>Bacteria</taxon>
        <taxon>Pseudomonadati</taxon>
        <taxon>Pseudomonadota</taxon>
        <taxon>Betaproteobacteria</taxon>
        <taxon>Burkholderiales</taxon>
        <taxon>Burkholderiaceae</taxon>
        <taxon>Paraburkholderia</taxon>
    </lineage>
</organism>
<evidence type="ECO:0000256" key="2">
    <source>
        <dbReference type="SAM" id="Phobius"/>
    </source>
</evidence>
<dbReference type="RefSeq" id="WP_107202172.1">
    <property type="nucleotide sequence ID" value="NZ_CP015958.1"/>
</dbReference>
<reference evidence="3 6" key="3">
    <citation type="submission" date="2024-01" db="EMBL/GenBank/DDBJ databases">
        <title>The diversity of rhizobia nodulating Mimosa spp. in eleven states of Brazil covering several biomes is determined by host plant, location, and edaphic factors.</title>
        <authorList>
            <person name="Rouws L."/>
            <person name="Barauna A."/>
            <person name="Beukes C."/>
            <person name="De Faria S.M."/>
            <person name="Gross E."/>
            <person name="Dos Reis Junior F.B."/>
            <person name="Simon M."/>
            <person name="Maluk M."/>
            <person name="Odee D.W."/>
            <person name="Kenicer G."/>
            <person name="Young J.P.W."/>
            <person name="Reis V.M."/>
            <person name="Zilli J."/>
            <person name="James E.K."/>
        </authorList>
    </citation>
    <scope>NUCLEOTIDE SEQUENCE [LARGE SCALE GENOMIC DNA]</scope>
    <source>
        <strain evidence="3 6">JHI1651</strain>
    </source>
</reference>
<dbReference type="AlphaFoldDB" id="A0A9Q6S1T5"/>